<sequence>MRLFAASTAASVVLAATAVPTAAALAPEGDYGTDISYPMHHNAVSENYAWLPHNVDPENNPTPPEFEGIPVTPFGDKQAPYDEFMRECRKAFRNPVGQRSEDRSRCDISESDRIRSALLQPQSMKNYTDFGVKKIRAPEKLMTLLTKFWEDNHNLAYPEDWAEGNTYTNSFVIPTYMLAIGHPELPGGGEELQYAVWDSVVDTIQEWTGQKLQPSSLYGIRVYKEGAILAPHVDRLPLVSSAIINVAQDVDEDWPIEVIAHDGKAHNITMKPGDLVLYESHSVIHGRPFPLKGRYYANVFIHFVPETSDENELPTYMVPGSLYAMDWMKENNKIPKEQGDLLENRAAHLAADAGEMDKLRRIAEFSRGDLDAADSNGWRPLHEAARAGRVEVIRFLLDNGADLNTRTWEGAGGSALYWAMQNHGEDHPAVQLLKEQGARNLKPAW</sequence>
<evidence type="ECO:0000256" key="3">
    <source>
        <dbReference type="PROSITE-ProRule" id="PRU00023"/>
    </source>
</evidence>
<organism evidence="5">
    <name type="scientific">Odontella aurita</name>
    <dbReference type="NCBI Taxonomy" id="265563"/>
    <lineage>
        <taxon>Eukaryota</taxon>
        <taxon>Sar</taxon>
        <taxon>Stramenopiles</taxon>
        <taxon>Ochrophyta</taxon>
        <taxon>Bacillariophyta</taxon>
        <taxon>Mediophyceae</taxon>
        <taxon>Biddulphiophycidae</taxon>
        <taxon>Eupodiscales</taxon>
        <taxon>Odontellaceae</taxon>
        <taxon>Odontella</taxon>
    </lineage>
</organism>
<evidence type="ECO:0000256" key="1">
    <source>
        <dbReference type="ARBA" id="ARBA00022737"/>
    </source>
</evidence>
<dbReference type="EMBL" id="HBKQ01035653">
    <property type="protein sequence ID" value="CAE2256689.1"/>
    <property type="molecule type" value="Transcribed_RNA"/>
</dbReference>
<dbReference type="AlphaFoldDB" id="A0A7S4N052"/>
<dbReference type="Gene3D" id="1.25.40.20">
    <property type="entry name" value="Ankyrin repeat-containing domain"/>
    <property type="match status" value="1"/>
</dbReference>
<keyword evidence="1" id="KW-0677">Repeat</keyword>
<evidence type="ECO:0000256" key="4">
    <source>
        <dbReference type="SAM" id="SignalP"/>
    </source>
</evidence>
<feature type="signal peptide" evidence="4">
    <location>
        <begin position="1"/>
        <end position="24"/>
    </location>
</feature>
<feature type="chain" id="PRO_5030515661" description="Fe2OG dioxygenase domain-containing protein" evidence="4">
    <location>
        <begin position="25"/>
        <end position="445"/>
    </location>
</feature>
<name>A0A7S4N052_9STRA</name>
<dbReference type="SUPFAM" id="SSF48403">
    <property type="entry name" value="Ankyrin repeat"/>
    <property type="match status" value="1"/>
</dbReference>
<evidence type="ECO:0000313" key="5">
    <source>
        <dbReference type="EMBL" id="CAE2256689.1"/>
    </source>
</evidence>
<dbReference type="PROSITE" id="PS50088">
    <property type="entry name" value="ANK_REPEAT"/>
    <property type="match status" value="1"/>
</dbReference>
<proteinExistence type="predicted"/>
<protein>
    <recommendedName>
        <fullName evidence="6">Fe2OG dioxygenase domain-containing protein</fullName>
    </recommendedName>
</protein>
<gene>
    <name evidence="5" type="ORF">OAUR00152_LOCUS24490</name>
</gene>
<dbReference type="PROSITE" id="PS50297">
    <property type="entry name" value="ANK_REP_REGION"/>
    <property type="match status" value="1"/>
</dbReference>
<evidence type="ECO:0000256" key="2">
    <source>
        <dbReference type="ARBA" id="ARBA00023043"/>
    </source>
</evidence>
<dbReference type="InterPro" id="IPR036770">
    <property type="entry name" value="Ankyrin_rpt-contain_sf"/>
</dbReference>
<accession>A0A7S4N052</accession>
<feature type="repeat" description="ANK" evidence="3">
    <location>
        <begin position="376"/>
        <end position="408"/>
    </location>
</feature>
<dbReference type="SMART" id="SM00248">
    <property type="entry name" value="ANK"/>
    <property type="match status" value="3"/>
</dbReference>
<dbReference type="PANTHER" id="PTHR24171">
    <property type="entry name" value="ANKYRIN REPEAT DOMAIN-CONTAINING PROTEIN 39-RELATED"/>
    <property type="match status" value="1"/>
</dbReference>
<reference evidence="5" key="1">
    <citation type="submission" date="2021-01" db="EMBL/GenBank/DDBJ databases">
        <authorList>
            <person name="Corre E."/>
            <person name="Pelletier E."/>
            <person name="Niang G."/>
            <person name="Scheremetjew M."/>
            <person name="Finn R."/>
            <person name="Kale V."/>
            <person name="Holt S."/>
            <person name="Cochrane G."/>
            <person name="Meng A."/>
            <person name="Brown T."/>
            <person name="Cohen L."/>
        </authorList>
    </citation>
    <scope>NUCLEOTIDE SEQUENCE</scope>
    <source>
        <strain evidence="5">Isolate 1302-5</strain>
    </source>
</reference>
<dbReference type="Pfam" id="PF12796">
    <property type="entry name" value="Ank_2"/>
    <property type="match status" value="1"/>
</dbReference>
<keyword evidence="2 3" id="KW-0040">ANK repeat</keyword>
<dbReference type="InterPro" id="IPR002110">
    <property type="entry name" value="Ankyrin_rpt"/>
</dbReference>
<keyword evidence="4" id="KW-0732">Signal</keyword>
<evidence type="ECO:0008006" key="6">
    <source>
        <dbReference type="Google" id="ProtNLM"/>
    </source>
</evidence>